<dbReference type="Gene3D" id="3.40.50.300">
    <property type="entry name" value="P-loop containing nucleotide triphosphate hydrolases"/>
    <property type="match status" value="2"/>
</dbReference>
<dbReference type="InterPro" id="IPR027417">
    <property type="entry name" value="P-loop_NTPase"/>
</dbReference>
<dbReference type="GO" id="GO:0003723">
    <property type="term" value="F:RNA binding"/>
    <property type="evidence" value="ECO:0007669"/>
    <property type="project" value="UniProtKB-UniRule"/>
</dbReference>
<evidence type="ECO:0000256" key="2">
    <source>
        <dbReference type="ARBA" id="ARBA00022801"/>
    </source>
</evidence>
<dbReference type="GO" id="GO:0005524">
    <property type="term" value="F:ATP binding"/>
    <property type="evidence" value="ECO:0007669"/>
    <property type="project" value="UniProtKB-UniRule"/>
</dbReference>
<dbReference type="PROSITE" id="PS51192">
    <property type="entry name" value="HELICASE_ATP_BIND_1"/>
    <property type="match status" value="1"/>
</dbReference>
<dbReference type="Pfam" id="PF00270">
    <property type="entry name" value="DEAD"/>
    <property type="match status" value="1"/>
</dbReference>
<sequence length="401" mass="44070">MPVVLQSLQETQGKDARPTAIQASSMKHLFNDRVDGEKYKEFLLASETGSGKLIACLLPVLQDLKLAEHDQSNAAAQHSSHKPLNPRALVLAPTHELSRQLASFAKANTPSTAKSSGTALKMKGKFEGAGVASDAEFVISKSSRGSRPVDLLVGTPMKLLEMERGRGRNWEERARERAMRIGKVKSEEHEDIQGEDGGNKEPPREFWFDEPEMGLENVYWVVVDEADVLFESTRMLLADIAAARATYLSNYHPSLTRLASPRLHHLPPTLRTEHTSWTGGNKNADIECRIRRVWAEDALVHSKTATGPGPIKLSKFLVFCNKRSKVEQLAAFLDDRSIKCVALTGGAEARKRGSNHHLDGFLNTGGPSQSIPPTRLLPATADITCVLQITRDGSGVEKDEK</sequence>
<gene>
    <name evidence="7" type="ORF">EV702DRAFT_1203337</name>
</gene>
<dbReference type="GO" id="GO:0016787">
    <property type="term" value="F:hydrolase activity"/>
    <property type="evidence" value="ECO:0007669"/>
    <property type="project" value="UniProtKB-KW"/>
</dbReference>
<comment type="catalytic activity">
    <reaction evidence="4">
        <text>ATP + H2O = ADP + phosphate + H(+)</text>
        <dbReference type="Rhea" id="RHEA:13065"/>
        <dbReference type="ChEBI" id="CHEBI:15377"/>
        <dbReference type="ChEBI" id="CHEBI:15378"/>
        <dbReference type="ChEBI" id="CHEBI:30616"/>
        <dbReference type="ChEBI" id="CHEBI:43474"/>
        <dbReference type="ChEBI" id="CHEBI:456216"/>
        <dbReference type="EC" id="3.6.4.13"/>
    </reaction>
</comment>
<dbReference type="InterPro" id="IPR011545">
    <property type="entry name" value="DEAD/DEAH_box_helicase_dom"/>
</dbReference>
<evidence type="ECO:0000313" key="8">
    <source>
        <dbReference type="Proteomes" id="UP000714275"/>
    </source>
</evidence>
<evidence type="ECO:0000256" key="3">
    <source>
        <dbReference type="ARBA" id="ARBA00022840"/>
    </source>
</evidence>
<name>A0A9P6ZJX9_9AGAM</name>
<feature type="region of interest" description="Disordered" evidence="5">
    <location>
        <begin position="185"/>
        <end position="204"/>
    </location>
</feature>
<dbReference type="OrthoDB" id="10256233at2759"/>
<evidence type="ECO:0000259" key="6">
    <source>
        <dbReference type="PROSITE" id="PS51192"/>
    </source>
</evidence>
<protein>
    <recommendedName>
        <fullName evidence="4">ATP-dependent RNA helicase</fullName>
        <ecNumber evidence="4">3.6.4.13</ecNumber>
    </recommendedName>
</protein>
<keyword evidence="1 4" id="KW-0547">Nucleotide-binding</keyword>
<evidence type="ECO:0000313" key="7">
    <source>
        <dbReference type="EMBL" id="KAG1768256.1"/>
    </source>
</evidence>
<proteinExistence type="inferred from homology"/>
<evidence type="ECO:0000256" key="5">
    <source>
        <dbReference type="SAM" id="MobiDB-lite"/>
    </source>
</evidence>
<dbReference type="Proteomes" id="UP000714275">
    <property type="component" value="Unassembled WGS sequence"/>
</dbReference>
<keyword evidence="8" id="KW-1185">Reference proteome</keyword>
<dbReference type="EC" id="3.6.4.13" evidence="4"/>
<comment type="function">
    <text evidence="4">RNA helicase.</text>
</comment>
<dbReference type="EMBL" id="JABBWD010000080">
    <property type="protein sequence ID" value="KAG1768256.1"/>
    <property type="molecule type" value="Genomic_DNA"/>
</dbReference>
<evidence type="ECO:0000256" key="4">
    <source>
        <dbReference type="RuleBase" id="RU365068"/>
    </source>
</evidence>
<dbReference type="InterPro" id="IPR014001">
    <property type="entry name" value="Helicase_ATP-bd"/>
</dbReference>
<organism evidence="7 8">
    <name type="scientific">Suillus placidus</name>
    <dbReference type="NCBI Taxonomy" id="48579"/>
    <lineage>
        <taxon>Eukaryota</taxon>
        <taxon>Fungi</taxon>
        <taxon>Dikarya</taxon>
        <taxon>Basidiomycota</taxon>
        <taxon>Agaricomycotina</taxon>
        <taxon>Agaricomycetes</taxon>
        <taxon>Agaricomycetidae</taxon>
        <taxon>Boletales</taxon>
        <taxon>Suillineae</taxon>
        <taxon>Suillaceae</taxon>
        <taxon>Suillus</taxon>
    </lineage>
</organism>
<dbReference type="AlphaFoldDB" id="A0A9P6ZJX9"/>
<evidence type="ECO:0000256" key="1">
    <source>
        <dbReference type="ARBA" id="ARBA00022741"/>
    </source>
</evidence>
<dbReference type="SUPFAM" id="SSF52540">
    <property type="entry name" value="P-loop containing nucleoside triphosphate hydrolases"/>
    <property type="match status" value="1"/>
</dbReference>
<keyword evidence="3 4" id="KW-0067">ATP-binding</keyword>
<comment type="caution">
    <text evidence="7">The sequence shown here is derived from an EMBL/GenBank/DDBJ whole genome shotgun (WGS) entry which is preliminary data.</text>
</comment>
<keyword evidence="4" id="KW-0347">Helicase</keyword>
<dbReference type="GO" id="GO:0003724">
    <property type="term" value="F:RNA helicase activity"/>
    <property type="evidence" value="ECO:0007669"/>
    <property type="project" value="UniProtKB-EC"/>
</dbReference>
<comment type="similarity">
    <text evidence="4">Belongs to the DEAD box helicase family.</text>
</comment>
<accession>A0A9P6ZJX9</accession>
<keyword evidence="2 4" id="KW-0378">Hydrolase</keyword>
<dbReference type="SMART" id="SM00487">
    <property type="entry name" value="DEXDc"/>
    <property type="match status" value="1"/>
</dbReference>
<keyword evidence="4" id="KW-0694">RNA-binding</keyword>
<reference evidence="7" key="1">
    <citation type="journal article" date="2020" name="New Phytol.">
        <title>Comparative genomics reveals dynamic genome evolution in host specialist ectomycorrhizal fungi.</title>
        <authorList>
            <person name="Lofgren L.A."/>
            <person name="Nguyen N.H."/>
            <person name="Vilgalys R."/>
            <person name="Ruytinx J."/>
            <person name="Liao H.L."/>
            <person name="Branco S."/>
            <person name="Kuo A."/>
            <person name="LaButti K."/>
            <person name="Lipzen A."/>
            <person name="Andreopoulos W."/>
            <person name="Pangilinan J."/>
            <person name="Riley R."/>
            <person name="Hundley H."/>
            <person name="Na H."/>
            <person name="Barry K."/>
            <person name="Grigoriev I.V."/>
            <person name="Stajich J.E."/>
            <person name="Kennedy P.G."/>
        </authorList>
    </citation>
    <scope>NUCLEOTIDE SEQUENCE</scope>
    <source>
        <strain evidence="7">DOB743</strain>
    </source>
</reference>
<dbReference type="PANTHER" id="PTHR24031">
    <property type="entry name" value="RNA HELICASE"/>
    <property type="match status" value="1"/>
</dbReference>
<comment type="domain">
    <text evidence="4">The Q motif is unique to and characteristic of the DEAD box family of RNA helicases and controls ATP binding and hydrolysis.</text>
</comment>
<feature type="domain" description="Helicase ATP-binding" evidence="6">
    <location>
        <begin position="33"/>
        <end position="259"/>
    </location>
</feature>